<dbReference type="Gene3D" id="2.60.40.1180">
    <property type="entry name" value="Golgi alpha-mannosidase II"/>
    <property type="match status" value="1"/>
</dbReference>
<dbReference type="InterPro" id="IPR052990">
    <property type="entry name" value="Sulfoquinovosidase_GH31"/>
</dbReference>
<keyword evidence="2 5" id="KW-0378">Hydrolase</keyword>
<dbReference type="SUPFAM" id="SSF51011">
    <property type="entry name" value="Glycosyl hydrolase domain"/>
    <property type="match status" value="1"/>
</dbReference>
<evidence type="ECO:0000259" key="3">
    <source>
        <dbReference type="Pfam" id="PF01055"/>
    </source>
</evidence>
<evidence type="ECO:0000256" key="1">
    <source>
        <dbReference type="ARBA" id="ARBA00007806"/>
    </source>
</evidence>
<evidence type="ECO:0000313" key="5">
    <source>
        <dbReference type="EMBL" id="MBE6833169.1"/>
    </source>
</evidence>
<dbReference type="GO" id="GO:0004558">
    <property type="term" value="F:alpha-1,4-glucosidase activity"/>
    <property type="evidence" value="ECO:0007669"/>
    <property type="project" value="UniProtKB-EC"/>
</dbReference>
<dbReference type="Pfam" id="PF01055">
    <property type="entry name" value="Glyco_hydro_31_2nd"/>
    <property type="match status" value="1"/>
</dbReference>
<feature type="domain" description="Glycoside hydrolase family 31 TIM barrel" evidence="3">
    <location>
        <begin position="248"/>
        <end position="558"/>
    </location>
</feature>
<dbReference type="InterPro" id="IPR017853">
    <property type="entry name" value="GH"/>
</dbReference>
<comment type="similarity">
    <text evidence="1 2">Belongs to the glycosyl hydrolase 31 family.</text>
</comment>
<dbReference type="Gene3D" id="2.60.40.1760">
    <property type="entry name" value="glycosyl hydrolase (family 31)"/>
    <property type="match status" value="1"/>
</dbReference>
<evidence type="ECO:0000256" key="2">
    <source>
        <dbReference type="RuleBase" id="RU361185"/>
    </source>
</evidence>
<dbReference type="Gene3D" id="3.20.20.80">
    <property type="entry name" value="Glycosidases"/>
    <property type="match status" value="1"/>
</dbReference>
<dbReference type="EC" id="3.2.1.20" evidence="5"/>
<protein>
    <submittedName>
        <fullName evidence="5">Alpha-glucosidase</fullName>
        <ecNumber evidence="5">3.2.1.20</ecNumber>
    </submittedName>
</protein>
<organism evidence="5 6">
    <name type="scientific">Faecalispora sporosphaeroides</name>
    <dbReference type="NCBI Taxonomy" id="1549"/>
    <lineage>
        <taxon>Bacteria</taxon>
        <taxon>Bacillati</taxon>
        <taxon>Bacillota</taxon>
        <taxon>Clostridia</taxon>
        <taxon>Eubacteriales</taxon>
        <taxon>Oscillospiraceae</taxon>
        <taxon>Faecalispora</taxon>
    </lineage>
</organism>
<dbReference type="PANTHER" id="PTHR46959:SF2">
    <property type="entry name" value="SULFOQUINOVOSIDASE"/>
    <property type="match status" value="1"/>
</dbReference>
<proteinExistence type="inferred from homology"/>
<dbReference type="AlphaFoldDB" id="A0A928KWZ9"/>
<gene>
    <name evidence="5" type="ORF">E7512_06240</name>
</gene>
<dbReference type="NCBIfam" id="NF007746">
    <property type="entry name" value="PRK10426.1"/>
    <property type="match status" value="1"/>
</dbReference>
<accession>A0A928KWZ9</accession>
<dbReference type="PANTHER" id="PTHR46959">
    <property type="entry name" value="SULFOQUINOVOSIDASE"/>
    <property type="match status" value="1"/>
</dbReference>
<name>A0A928KWZ9_9FIRM</name>
<sequence length="663" mass="76067">MQACWNHTSWILRHNDTILLESSPQRPMIYVGVGQESVEMYRGNFKIEDYLLERMPLRVTVAEETDSGWTLDLEGRLRVQVMLQGELAELSFEQLDPAINRFWLRVCADADESCYGCGEQMSYLNLRGRHFPLWTSEPGVGRDKTTYITWRSDVENKAGGDYYNTNYPQPTYVSSQKYYLHADCTAYADFDFRNALFHELQFWAVPSRVRIEAADSWENLLYLLSEFFGRQPLLPDWIYNGVILGVQGGTERVFSLAERTLQSGVPLAGIWCQDWAGKRETSFGRRLQWDWKLNEKMYPGLPEKIREYKERGIRFLAYNNGYLVNDGELYQEAKAKGYLALAADGSDYLVDFGEFYCGVVDLTNPEAFEWYKDCIKKQILALGIDGWMADFGEYLPTDVKLFNGVSPMLEHNHWPALWARCNYEAVAESGKLGEAVFFMRAGATGSQKYCPLLWAGDQSVDFSRHDGLGTTITAALSAGMCGCGLSHSDIGGYTSLFGNRRTKELFLRWAEMAVFTPVMRTHEGNRPDENFQVYDDEDALRQFARLAKIHVALKPYLTQLVEENAARGLPVQRPLFVHYPEDRAAYQIQTEYLFGRELLVAPVLKKEACKWRVYLPQDSWVHLWSNTEFGGGEHLVDAPIGCPPVFYRKESEYKRLFRGLAEL</sequence>
<reference evidence="5" key="1">
    <citation type="submission" date="2019-04" db="EMBL/GenBank/DDBJ databases">
        <title>Evolution of Biomass-Degrading Anaerobic Consortia Revealed by Metagenomics.</title>
        <authorList>
            <person name="Peng X."/>
        </authorList>
    </citation>
    <scope>NUCLEOTIDE SEQUENCE</scope>
    <source>
        <strain evidence="5">SIG551</strain>
    </source>
</reference>
<evidence type="ECO:0000313" key="6">
    <source>
        <dbReference type="Proteomes" id="UP000754750"/>
    </source>
</evidence>
<evidence type="ECO:0000259" key="4">
    <source>
        <dbReference type="Pfam" id="PF21365"/>
    </source>
</evidence>
<dbReference type="RefSeq" id="WP_326840220.1">
    <property type="nucleotide sequence ID" value="NZ_SVNY01000002.1"/>
</dbReference>
<dbReference type="CDD" id="cd14752">
    <property type="entry name" value="GH31_N"/>
    <property type="match status" value="1"/>
</dbReference>
<dbReference type="InterPro" id="IPR000322">
    <property type="entry name" value="Glyco_hydro_31_TIM"/>
</dbReference>
<dbReference type="Pfam" id="PF21365">
    <property type="entry name" value="Glyco_hydro_31_3rd"/>
    <property type="match status" value="1"/>
</dbReference>
<dbReference type="InterPro" id="IPR013780">
    <property type="entry name" value="Glyco_hydro_b"/>
</dbReference>
<dbReference type="InterPro" id="IPR011013">
    <property type="entry name" value="Gal_mutarotase_sf_dom"/>
</dbReference>
<dbReference type="GO" id="GO:0005975">
    <property type="term" value="P:carbohydrate metabolic process"/>
    <property type="evidence" value="ECO:0007669"/>
    <property type="project" value="InterPro"/>
</dbReference>
<dbReference type="CDD" id="cd06594">
    <property type="entry name" value="GH31_glucosidase_YihQ"/>
    <property type="match status" value="1"/>
</dbReference>
<dbReference type="EMBL" id="SVNY01000002">
    <property type="protein sequence ID" value="MBE6833169.1"/>
    <property type="molecule type" value="Genomic_DNA"/>
</dbReference>
<dbReference type="GO" id="GO:0030246">
    <property type="term" value="F:carbohydrate binding"/>
    <property type="evidence" value="ECO:0007669"/>
    <property type="project" value="InterPro"/>
</dbReference>
<dbReference type="InterPro" id="IPR044112">
    <property type="entry name" value="YihQ_TIM-like"/>
</dbReference>
<feature type="domain" description="Glycosyl hydrolase family 31 C-terminal" evidence="4">
    <location>
        <begin position="568"/>
        <end position="650"/>
    </location>
</feature>
<dbReference type="InterPro" id="IPR048395">
    <property type="entry name" value="Glyco_hydro_31_C"/>
</dbReference>
<dbReference type="SUPFAM" id="SSF74650">
    <property type="entry name" value="Galactose mutarotase-like"/>
    <property type="match status" value="1"/>
</dbReference>
<dbReference type="Proteomes" id="UP000754750">
    <property type="component" value="Unassembled WGS sequence"/>
</dbReference>
<dbReference type="SUPFAM" id="SSF51445">
    <property type="entry name" value="(Trans)glycosidases"/>
    <property type="match status" value="1"/>
</dbReference>
<comment type="caution">
    <text evidence="5">The sequence shown here is derived from an EMBL/GenBank/DDBJ whole genome shotgun (WGS) entry which is preliminary data.</text>
</comment>
<keyword evidence="2 5" id="KW-0326">Glycosidase</keyword>